<gene>
    <name evidence="3" type="ORF">CwatDRAFT_5932</name>
</gene>
<accession>Q4C8X6</accession>
<reference evidence="3" key="3">
    <citation type="submission" date="2016-12" db="EMBL/GenBank/DDBJ databases">
        <title>Annotation of the draft genome assembly of Crocosphaera watsonii WH 8501.</title>
        <authorList>
            <consortium name="US DOE Joint Genome Institute (JGI-ORNL)"/>
            <person name="Larimer F."/>
            <person name="Land M."/>
        </authorList>
    </citation>
    <scope>NUCLEOTIDE SEQUENCE</scope>
    <source>
        <strain evidence="3">WH 8501</strain>
    </source>
</reference>
<dbReference type="RefSeq" id="WP_007303800.1">
    <property type="nucleotide sequence ID" value="NZ_AADV02000002.1"/>
</dbReference>
<dbReference type="SUPFAM" id="SSF53800">
    <property type="entry name" value="Chelatase"/>
    <property type="match status" value="2"/>
</dbReference>
<evidence type="ECO:0000256" key="1">
    <source>
        <dbReference type="ARBA" id="ARBA00022723"/>
    </source>
</evidence>
<evidence type="ECO:0000256" key="2">
    <source>
        <dbReference type="ARBA" id="ARBA00023239"/>
    </source>
</evidence>
<reference evidence="3" key="1">
    <citation type="submission" date="2004-02" db="EMBL/GenBank/DDBJ databases">
        <authorList>
            <consortium name="DOE Joint Genome Institute"/>
        </authorList>
    </citation>
    <scope>NUCLEOTIDE SEQUENCE [LARGE SCALE GENOMIC DNA]</scope>
    <source>
        <strain evidence="3">WH 8501</strain>
    </source>
</reference>
<keyword evidence="2" id="KW-0456">Lyase</keyword>
<dbReference type="Gene3D" id="3.40.50.1400">
    <property type="match status" value="2"/>
</dbReference>
<evidence type="ECO:0000313" key="4">
    <source>
        <dbReference type="Proteomes" id="UP000003922"/>
    </source>
</evidence>
<name>Q4C8X6_CROWT</name>
<keyword evidence="4" id="KW-1185">Reference proteome</keyword>
<dbReference type="InterPro" id="IPR002762">
    <property type="entry name" value="CbiX-like"/>
</dbReference>
<dbReference type="AlphaFoldDB" id="Q4C8X6"/>
<dbReference type="EMBL" id="AADV02000002">
    <property type="protein sequence ID" value="EAM52145.1"/>
    <property type="molecule type" value="Genomic_DNA"/>
</dbReference>
<protein>
    <submittedName>
        <fullName evidence="3">Cobalamin (Vitamin B12) biosynthesis CbiX protein</fullName>
    </submittedName>
</protein>
<proteinExistence type="predicted"/>
<dbReference type="GO" id="GO:0016829">
    <property type="term" value="F:lyase activity"/>
    <property type="evidence" value="ECO:0007669"/>
    <property type="project" value="UniProtKB-KW"/>
</dbReference>
<reference evidence="3" key="2">
    <citation type="submission" date="2005-06" db="EMBL/GenBank/DDBJ databases">
        <title>Sequencing of the draft genome and assembly of Crocosphaera watsonii WH 8501.</title>
        <authorList>
            <consortium name="US DOE Joint Genome Institute (JGI-PGF)"/>
            <person name="Copeland A."/>
            <person name="Lucas S."/>
            <person name="Lapidus A."/>
            <person name="Barry K."/>
            <person name="Detter C."/>
            <person name="Glavina T."/>
            <person name="Hammon N."/>
            <person name="Israni S."/>
            <person name="Pitluck S."/>
            <person name="Richardson P."/>
        </authorList>
    </citation>
    <scope>NUCLEOTIDE SEQUENCE [LARGE SCALE GENOMIC DNA]</scope>
    <source>
        <strain evidence="3">WH 8501</strain>
    </source>
</reference>
<dbReference type="PANTHER" id="PTHR33542">
    <property type="entry name" value="SIROHYDROCHLORIN FERROCHELATASE, CHLOROPLASTIC"/>
    <property type="match status" value="1"/>
</dbReference>
<dbReference type="InterPro" id="IPR050963">
    <property type="entry name" value="Sirohydro_Cobaltochel/CbiX"/>
</dbReference>
<dbReference type="PANTHER" id="PTHR33542:SF3">
    <property type="entry name" value="SIROHYDROCHLORIN FERROCHELATASE, CHLOROPLASTIC"/>
    <property type="match status" value="1"/>
</dbReference>
<evidence type="ECO:0000313" key="3">
    <source>
        <dbReference type="EMBL" id="EAM52145.1"/>
    </source>
</evidence>
<dbReference type="CDD" id="cd03416">
    <property type="entry name" value="CbiX_SirB_N"/>
    <property type="match status" value="1"/>
</dbReference>
<organism evidence="3 4">
    <name type="scientific">Crocosphaera watsonii WH 8501</name>
    <dbReference type="NCBI Taxonomy" id="165597"/>
    <lineage>
        <taxon>Bacteria</taxon>
        <taxon>Bacillati</taxon>
        <taxon>Cyanobacteriota</taxon>
        <taxon>Cyanophyceae</taxon>
        <taxon>Oscillatoriophycideae</taxon>
        <taxon>Chroococcales</taxon>
        <taxon>Aphanothecaceae</taxon>
        <taxon>Crocosphaera</taxon>
    </lineage>
</organism>
<keyword evidence="1" id="KW-0479">Metal-binding</keyword>
<dbReference type="Proteomes" id="UP000003922">
    <property type="component" value="Unassembled WGS sequence"/>
</dbReference>
<dbReference type="Pfam" id="PF01903">
    <property type="entry name" value="CbiX"/>
    <property type="match status" value="2"/>
</dbReference>
<dbReference type="GeneID" id="88764676"/>
<dbReference type="KEGG" id="cwa:CwatDRAFT_5932"/>
<dbReference type="CDD" id="cd03414">
    <property type="entry name" value="CbiX_SirB_C"/>
    <property type="match status" value="1"/>
</dbReference>
<dbReference type="GO" id="GO:0046872">
    <property type="term" value="F:metal ion binding"/>
    <property type="evidence" value="ECO:0007669"/>
    <property type="project" value="UniProtKB-KW"/>
</dbReference>
<sequence length="264" mass="29208">MTLTSAYLLVSHGSRDPRPQIALERLSYLVEEQLQFSTNKTSNPDQSSHCAVLSPVTMVQTASLELSELPLSEKIKQFATKLERVGIKTLKIVPLFLLPGVHVREDIPREIATAQAEIGHTIEIDLCPYLGSYEGLIKIISHQFLMYPQDARIIVSHGSRRQGGNDSVEAIATQLKAKVAYWSIKPSLSQQVHAFVKQGQQRITIVPYFLFTGGITNMIAQQVQQLQESLPQVQLNLGQPLGATPELAQMMVSHLINSSKSVIS</sequence>
<dbReference type="OrthoDB" id="482456at2"/>
<comment type="caution">
    <text evidence="3">The sequence shown here is derived from an EMBL/GenBank/DDBJ whole genome shotgun (WGS) entry which is preliminary data.</text>
</comment>